<dbReference type="Pfam" id="PF12801">
    <property type="entry name" value="Fer4_5"/>
    <property type="match status" value="2"/>
</dbReference>
<dbReference type="InterPro" id="IPR017896">
    <property type="entry name" value="4Fe4S_Fe-S-bd"/>
</dbReference>
<evidence type="ECO:0000313" key="4">
    <source>
        <dbReference type="Proteomes" id="UP000192343"/>
    </source>
</evidence>
<protein>
    <recommendedName>
        <fullName evidence="2">4Fe-4S ferredoxin-type domain-containing protein</fullName>
    </recommendedName>
</protein>
<feature type="transmembrane region" description="Helical" evidence="1">
    <location>
        <begin position="148"/>
        <end position="166"/>
    </location>
</feature>
<feature type="transmembrane region" description="Helical" evidence="1">
    <location>
        <begin position="12"/>
        <end position="41"/>
    </location>
</feature>
<dbReference type="EMBL" id="MWQY01000004">
    <property type="protein sequence ID" value="ORC36995.1"/>
    <property type="molecule type" value="Genomic_DNA"/>
</dbReference>
<sequence length="195" mass="22327">MTSGRSLNRYLLFITLAYFTLGFVHIGFALSGLLCMTIPFVLVFRDRKKSWCQGYCPRAQFFDLFRKTGDTAKTPGFLLERKTRDLVLSYFCMNLFFIAASTMMVAAGNMAPIDRVRILIIFEIPFAMPQLLSQPVLPPALLHFSYRIYSMMTTSFLVGTLLALLYRPRTWCRVCPVSTMSDRVLKNVIQTSREA</sequence>
<proteinExistence type="predicted"/>
<name>A0A1Y1S0V3_9SPIO</name>
<gene>
    <name evidence="3" type="ORF">B4O97_05050</name>
</gene>
<accession>A0A1Y1S0V3</accession>
<dbReference type="AlphaFoldDB" id="A0A1Y1S0V3"/>
<keyword evidence="1" id="KW-1133">Transmembrane helix</keyword>
<feature type="domain" description="4Fe-4S ferredoxin-type" evidence="2">
    <location>
        <begin position="28"/>
        <end position="67"/>
    </location>
</feature>
<evidence type="ECO:0000313" key="3">
    <source>
        <dbReference type="EMBL" id="ORC36995.1"/>
    </source>
</evidence>
<organism evidence="3 4">
    <name type="scientific">Marispirochaeta aestuarii</name>
    <dbReference type="NCBI Taxonomy" id="1963862"/>
    <lineage>
        <taxon>Bacteria</taxon>
        <taxon>Pseudomonadati</taxon>
        <taxon>Spirochaetota</taxon>
        <taxon>Spirochaetia</taxon>
        <taxon>Spirochaetales</taxon>
        <taxon>Spirochaetaceae</taxon>
        <taxon>Marispirochaeta</taxon>
    </lineage>
</organism>
<comment type="caution">
    <text evidence="3">The sequence shown here is derived from an EMBL/GenBank/DDBJ whole genome shotgun (WGS) entry which is preliminary data.</text>
</comment>
<dbReference type="RefSeq" id="WP_083048892.1">
    <property type="nucleotide sequence ID" value="NZ_MWQY01000004.1"/>
</dbReference>
<dbReference type="STRING" id="1963862.B4O97_05050"/>
<feature type="transmembrane region" description="Helical" evidence="1">
    <location>
        <begin position="87"/>
        <end position="106"/>
    </location>
</feature>
<dbReference type="OrthoDB" id="9786132at2"/>
<reference evidence="3 4" key="1">
    <citation type="submission" date="2017-03" db="EMBL/GenBank/DDBJ databases">
        <title>Draft Genome sequence of Marispirochaeta sp. strain JC444.</title>
        <authorList>
            <person name="Shivani Y."/>
            <person name="Subhash Y."/>
            <person name="Sasikala C."/>
            <person name="Ramana C."/>
        </authorList>
    </citation>
    <scope>NUCLEOTIDE SEQUENCE [LARGE SCALE GENOMIC DNA]</scope>
    <source>
        <strain evidence="3 4">JC444</strain>
    </source>
</reference>
<keyword evidence="1" id="KW-0812">Transmembrane</keyword>
<evidence type="ECO:0000256" key="1">
    <source>
        <dbReference type="SAM" id="Phobius"/>
    </source>
</evidence>
<feature type="domain" description="4Fe-4S ferredoxin-type" evidence="2">
    <location>
        <begin position="155"/>
        <end position="182"/>
    </location>
</feature>
<evidence type="ECO:0000259" key="2">
    <source>
        <dbReference type="Pfam" id="PF12801"/>
    </source>
</evidence>
<dbReference type="Proteomes" id="UP000192343">
    <property type="component" value="Unassembled WGS sequence"/>
</dbReference>
<keyword evidence="4" id="KW-1185">Reference proteome</keyword>
<keyword evidence="1" id="KW-0472">Membrane</keyword>